<feature type="compositionally biased region" description="Low complexity" evidence="18">
    <location>
        <begin position="401"/>
        <end position="416"/>
    </location>
</feature>
<feature type="region of interest" description="Disordered" evidence="18">
    <location>
        <begin position="383"/>
        <end position="416"/>
    </location>
</feature>
<dbReference type="Gene3D" id="2.60.40.4060">
    <property type="entry name" value="Reeler domain"/>
    <property type="match status" value="1"/>
</dbReference>
<keyword evidence="9" id="KW-0862">Zinc</keyword>
<keyword evidence="6" id="KW-0479">Metal-binding</keyword>
<dbReference type="GO" id="GO:0070325">
    <property type="term" value="F:lipoprotein particle receptor binding"/>
    <property type="evidence" value="ECO:0007669"/>
    <property type="project" value="InterPro"/>
</dbReference>
<evidence type="ECO:0000256" key="2">
    <source>
        <dbReference type="ARBA" id="ARBA00022473"/>
    </source>
</evidence>
<keyword evidence="3" id="KW-0964">Secreted</keyword>
<keyword evidence="12 17" id="KW-1015">Disulfide bond</keyword>
<dbReference type="Pfam" id="PF07974">
    <property type="entry name" value="EGF_2"/>
    <property type="match status" value="1"/>
</dbReference>
<evidence type="ECO:0000256" key="3">
    <source>
        <dbReference type="ARBA" id="ARBA00022525"/>
    </source>
</evidence>
<evidence type="ECO:0000259" key="20">
    <source>
        <dbReference type="PROSITE" id="PS50026"/>
    </source>
</evidence>
<dbReference type="PANTHER" id="PTHR11841:SF1">
    <property type="entry name" value="REELIN"/>
    <property type="match status" value="1"/>
</dbReference>
<evidence type="ECO:0000256" key="16">
    <source>
        <dbReference type="ARBA" id="ARBA00046064"/>
    </source>
</evidence>
<dbReference type="PROSITE" id="PS00022">
    <property type="entry name" value="EGF_1"/>
    <property type="match status" value="6"/>
</dbReference>
<dbReference type="GO" id="GO:0006508">
    <property type="term" value="P:proteolysis"/>
    <property type="evidence" value="ECO:0007669"/>
    <property type="project" value="UniProtKB-KW"/>
</dbReference>
<dbReference type="InterPro" id="IPR049419">
    <property type="entry name" value="Reelin_subrepeat-B"/>
</dbReference>
<sequence length="3694" mass="406085">MQLLSPILLLLQLVGFMPSSVTSQRHFGHLQPFFFLCNYHGPSQDYGLDRGQVVVRVNIEGNPRGYTPNSFYNISISSSETFDSLLMTGLYTTPSSSSANRPGVNSITRGSHNTMCSILHSQVSPWPMRTLSFTWMAPPTGTGCVNFLATATHGQQLLFKDTSIAQLCEQGVASQTSHRPDLAEINTDSVLIREDFDSDADFDQNIWVNVEGSDIDDTCGTLVSGKSATFCSSSGPRQLVSAPLNLTSAHMLQFFLGGGGCLPNPKADQDIVVAVGLNGCSQWISIENIKAPSSQKSEMHLVTLPLKARQTGTCIRFSQGPNLPRLNTPAGGTSTQLDSSTNVGKFTTTASAFSSTASTITTDSHTETDGATMSTTASSISISSQTMSAPLSPTLTSASGTTHQQSTFSSSSSTITSTTTPITTATLLPTAAPTETTSTADRMASSITSTTTSPSMPNIQSITTTSTSPSSEAATTGAQSLLPYFDPNDQPQADQPAVYSVPLPYHDCWAIDNVLVVNTANPPQIFHEDFDPVDPGDWIFFPGAHVDNQCQSHGDAFIFDDREQPMTYAATRDLNLNIKDVSADAILFENFDHGGTTLTVENGQRNQSCGTVRQGDALTFQGLKKRRVCTPRFGAAEVHSVRFYLKYGDGPGCQASKASPPVIVYVKDEEGNTFVLNKLHASSFLAHPDLVTQTLLNTTSHPNVHGQIQLCLLQKSHGGQGVDVWAVDDLALLPLLPKNSSRDANKVFQASLNLNCGGAGEEGKSTSLSVEYSTDHGGTWHDFYSPCLPATCPDGAFNTLSSYISSKDMYGWDRVTLPIPYSGQSSHTRFRVRQHDGPAGQWALDDVFIGSCNGWCTGHGMCTEQGCSCDYGYTGPQCELPTSPVSSTLQETFEDPQVISTSSTVDIAGGSVGYLCGVVASGKAIVFNQAGKRSLTTTELNTTSASHIQFTVRVGSQSVMSTCNPPDSPWESVLLEMSCDAGITWSLLGTYGTDAYNTPMSVSTPIPTDTRGLCQFRWRQPEHSGTGKDVWALDDILLASLHSGPDSSPGYTHTGPTDQLGGGNLDAGSGPTVLAVEMMGPDQLDYRLSANLGDLEDSFCGRMRSLKFSSPEQNGEPRALKTKAMRVGPGYIAQFDLVMGCGVPYSSGLDNQIHLQYSLDHGISWNLVEEVCLPPSVCSQYTRGSVYHHSKFKDWQTVTIRLSPDTWGQQTRFQWVQAEWSDTDVWAVSRVYIGHPCPDLCHGHGACHLGVCRCEDGFSGESCTPQFQMDSSILADFGHRYDPKQDFTITGGEVVRADEGCGIILSGESLFFDKAGIRELLTKDLDTRATHFLQFWAQVGGDGDVCSGADRRTESVLVRYSTDGGIGWTLLAELDHNQYKTPTFSHLTLPDGAKSKHTRFQWWQPDHSGPGTDQWALDQIMVGSYSGSHTMSDDFNTYLEPDESGSWRLITEGATGKYCGRQQPSLVMSNQVNTKLAITQDVTLTPGDVLQFEINVDCGKMFRWDHPVTLQYSHDNGLSWYLVQEPCYQSQYCDGQLTEGSIYYTGTHGQWSLVVIPISDKISMHPAVFRWWQPGGVDHSFSLDNVYIGHPCPNNCHRRGVCKAGLCHCLQDQQDGAQVTGPECQPSGESPQGMLDRFDNQNMPLMQFWQIVRGGALGRGCGVVDFGDSLYFGGDGTREAQTLQLNVTEKTILEVSIKIGEDLLSDTCRPPNTRDEAVIVDFSTDNGVSWQVLKVLEPSFEGVAPATVLVNLPLEARTERTAFRFWQPLGHGGLPRAEWAIDSVLVGINETSRPGFEDKFTGMMPDPHNWFLADAASHRATCGSTDAALEFSHMNGYHIAETWDYKVTPSTFLQFDLAMNCGSLTSDLYDVLLEYSVDHGQTWLPVISECAPPNFECAGYHLSSTYALPYYGNWTRVTVVLPEGAVSPKTRFRWLRPGLEEPSPIWAIDNVYLGSNCPWLCSGHGVCHNGTCLCDQGFDGDFCVASTPLPKALKDDFNTPKVKPTVWGEVFGGSNSQACGALVTDKALTFNENDRRIAVTQDMDSTIVTHIEFHFRYGCGDQSELWPREYSVLLQYSTNGGIQWKLVREIHFTNVSQPKFYSISLPDGAKHNATRFRFWQASNAGKQKSVWSVDNFYVGPTSTRLPSLLDYVQDNGPQADQPGDPLAWTFVNNGQIGEFCDTHRRSDQTFPMGDNSALVFRRYEQGEISAITTDLDLVPVSVLQFDINVGCGAAPRSKYPVRLEYSTDGGNSWNLVGPDCAQEAISGHQHNAASIAASCFESNLPSTIYYAGESNYWRRVIVPLDHIRVCGPVRFRWYQGQIPDSDYGPEWALDNVYIGIACVDHCRGHGYCVAGVMCHCDQGYTGMLCVPESPLSGYLKENFDSSSSPEDQAGTLMGPSHLLPGSSNSHGLNETIWRLWSSGQVTTGHQCGKVFTGSNFVQDSEGYRALTTAPLDLSVANSIQFHIRLGCNATIDEDTPPVYLQYSFNGGIYWTTIEQFDFSGSQPGLRYIAMHVPPGARTNATQVRWFQPSLDGLHGEHWAIDQIFIGGNMNGDSYFQDDWRTPLDRTWLEQPGARLDHVCDSDHLAWHFNEQEKERYASTADVMIMEGSFIQFDLSMGCDETKAKEQPCFNLSLEYSIDLGTSWQLLFEDCLPSMPECNRHQQSSTFTSDVYFGWNTVSVPIPQHAWSSQTRFRLYQAPGYSTEQTWAIRRLYLGWECPNSCQGHGHCSRDQCVCDDGWSGVDCSQSEDLLPPMLVEDFLPAPNSSLWARVVGGTIEKPCQTVASGDALHFSGSCSRLLETHPLDLTSNIFIQYYFLYGCLNAPERRDEGVLVEFSIDGGITWDHLTEMYFDLYRVSTFVSLLIPDAAKSSRGTKIRWRQPRHTGEDTADWLVDNIRVGGDPVNPSHVALDFTSGLEFVDLITADGMKVGEYCGRDLVAVGMSPSQEHSTLTSREVQITDNHVMHFSINVGCGKSWDANLSPVEISFSTDHGVTWTDLVSNCQEQTTCDPFSTVGQAHYHGTHDNWRRVTIPLKGLPVSNGTRFRWQQKPNMMPGGQTWAVGDIYIGLACPQHCNGRGQCLMQACLCDDGYRSDACEIADPGKVKVTAKDTFDSHEDLVKSKWPWARGGQVQWPECGTLVSDRALVMNGPGAKEVTTTSLDLRNARFIQYTANMWSKEALSNICKEPSNDKSQRVFLQVSTDGGVSWSTLHTLSPERYSSPKRDYISLPVQARTDNSLVRWIQAASISPASPRVHWALDDVFVGGKEINPAEYLQHFNDMPGNEDASDSDIGRALADDSDAWEFSPYGVLGPAENPCGLSGVGEGSAMVWMETEHGNSRVHGSSGLQQIGKAPIQMFTTNQMIVQAGYMLQFKLIIGCGQYQEVCSAPDSPIQLKYRREPGSDHWSDVQASCLPGSQGREGLCNPHKHHHPSHYRQSEASVWSRFTIMLNDVTFSSTTQFRWIQDGSNGTITWALDDIYVGEKCPEMCRGRGDCVSGVCQCDPGYAGPTCSPPPGSLRSRLFDSFEGGIFPSHWAYVRGGGLGFGCGALLPFAHGKTLYFNGCGSREAVTAEMDTSRAIKIIFVIQIGCHAQTYSCNIELSEGPDYRGVLLQYSTNKGADWYFIAQHDTRDFLRPRRVAYDVPGPAKQLGTQFRWWQPTHGGLGFDQWAIDHVEIISARRRYNRRGWRRRG</sequence>
<dbReference type="InterPro" id="IPR000742">
    <property type="entry name" value="EGF"/>
</dbReference>
<evidence type="ECO:0000256" key="14">
    <source>
        <dbReference type="ARBA" id="ARBA00023900"/>
    </source>
</evidence>
<feature type="domain" description="Reelin" evidence="21">
    <location>
        <begin position="22"/>
        <end position="180"/>
    </location>
</feature>
<evidence type="ECO:0000256" key="18">
    <source>
        <dbReference type="SAM" id="MobiDB-lite"/>
    </source>
</evidence>
<feature type="disulfide bond" evidence="17">
    <location>
        <begin position="2342"/>
        <end position="2352"/>
    </location>
</feature>
<dbReference type="Pfam" id="PF21471">
    <property type="entry name" value="Reelin_subrepeat-B"/>
    <property type="match status" value="18"/>
</dbReference>
<dbReference type="FunFam" id="2.60.120.260:FF:000003">
    <property type="entry name" value="Reelin"/>
    <property type="match status" value="2"/>
</dbReference>
<dbReference type="GO" id="GO:0007417">
    <property type="term" value="P:central nervous system development"/>
    <property type="evidence" value="ECO:0007669"/>
    <property type="project" value="InterPro"/>
</dbReference>
<keyword evidence="11" id="KW-0130">Cell adhesion</keyword>
<evidence type="ECO:0000256" key="19">
    <source>
        <dbReference type="SAM" id="SignalP"/>
    </source>
</evidence>
<evidence type="ECO:0000313" key="22">
    <source>
        <dbReference type="EMBL" id="KAK3762808.1"/>
    </source>
</evidence>
<comment type="caution">
    <text evidence="22">The sequence shown here is derived from an EMBL/GenBank/DDBJ whole genome shotgun (WGS) entry which is preliminary data.</text>
</comment>
<comment type="subcellular location">
    <subcellularLocation>
        <location evidence="1">Secreted</location>
        <location evidence="1">Extracellular space</location>
        <location evidence="1">Extracellular matrix</location>
    </subcellularLocation>
</comment>
<keyword evidence="4" id="KW-0272">Extracellular matrix</keyword>
<dbReference type="InterPro" id="IPR036278">
    <property type="entry name" value="Sialidase_sf"/>
</dbReference>
<dbReference type="PROSITE" id="PS51019">
    <property type="entry name" value="REELIN"/>
    <property type="match status" value="1"/>
</dbReference>
<comment type="function">
    <text evidence="16">Extracellular matrix serine protease secreted by pioneer neurons that plays a role in layering of neurons in the cerebral cortex and cerebellum by coordinating cell positioning during neurodevelopment. Regulates microtubule function in neurons and neuronal migration. Binding to the extracellular domains of lipoprotein receptors VLDLR and LRP8/APOER2 induces tyrosine phosphorylation of DAB1 and modulation of TAU phosphorylation. Affects migration of sympathetic preganglionic neurons in the spinal cord, where it seems to act as a barrier to neuronal migration. Enzymatic activity is important for the modulation of cell adhesion.</text>
</comment>
<evidence type="ECO:0000256" key="12">
    <source>
        <dbReference type="ARBA" id="ARBA00023157"/>
    </source>
</evidence>
<feature type="disulfide bond" evidence="17">
    <location>
        <begin position="2360"/>
        <end position="2369"/>
    </location>
</feature>
<evidence type="ECO:0000256" key="9">
    <source>
        <dbReference type="ARBA" id="ARBA00022833"/>
    </source>
</evidence>
<keyword evidence="5" id="KW-0645">Protease</keyword>
<proteinExistence type="inferred from homology"/>
<dbReference type="Pfam" id="PF23106">
    <property type="entry name" value="EGF_Teneurin"/>
    <property type="match status" value="3"/>
</dbReference>
<keyword evidence="2" id="KW-0217">Developmental protein</keyword>
<evidence type="ECO:0000256" key="15">
    <source>
        <dbReference type="ARBA" id="ARBA00044961"/>
    </source>
</evidence>
<dbReference type="InterPro" id="IPR042307">
    <property type="entry name" value="Reeler_sf"/>
</dbReference>
<feature type="compositionally biased region" description="Polar residues" evidence="18">
    <location>
        <begin position="330"/>
        <end position="340"/>
    </location>
</feature>
<evidence type="ECO:0000256" key="10">
    <source>
        <dbReference type="ARBA" id="ARBA00022837"/>
    </source>
</evidence>
<dbReference type="GO" id="GO:0008236">
    <property type="term" value="F:serine-type peptidase activity"/>
    <property type="evidence" value="ECO:0007669"/>
    <property type="project" value="UniProtKB-KW"/>
</dbReference>
<name>A0AAE1DAY9_9GAST</name>
<evidence type="ECO:0000256" key="5">
    <source>
        <dbReference type="ARBA" id="ARBA00022670"/>
    </source>
</evidence>
<keyword evidence="10" id="KW-0106">Calcium</keyword>
<organism evidence="22 23">
    <name type="scientific">Elysia crispata</name>
    <name type="common">lettuce slug</name>
    <dbReference type="NCBI Taxonomy" id="231223"/>
    <lineage>
        <taxon>Eukaryota</taxon>
        <taxon>Metazoa</taxon>
        <taxon>Spiralia</taxon>
        <taxon>Lophotrochozoa</taxon>
        <taxon>Mollusca</taxon>
        <taxon>Gastropoda</taxon>
        <taxon>Heterobranchia</taxon>
        <taxon>Euthyneura</taxon>
        <taxon>Panpulmonata</taxon>
        <taxon>Sacoglossa</taxon>
        <taxon>Placobranchoidea</taxon>
        <taxon>Plakobranchidae</taxon>
        <taxon>Elysia</taxon>
    </lineage>
</organism>
<dbReference type="GO" id="GO:0001764">
    <property type="term" value="P:neuron migration"/>
    <property type="evidence" value="ECO:0007669"/>
    <property type="project" value="InterPro"/>
</dbReference>
<evidence type="ECO:0000256" key="1">
    <source>
        <dbReference type="ARBA" id="ARBA00004498"/>
    </source>
</evidence>
<feature type="region of interest" description="Disordered" evidence="18">
    <location>
        <begin position="447"/>
        <end position="475"/>
    </location>
</feature>
<comment type="subunit">
    <text evidence="15">Oligomer of disulfide-linked homodimers.</text>
</comment>
<keyword evidence="7" id="KW-0378">Hydrolase</keyword>
<feature type="signal peptide" evidence="19">
    <location>
        <begin position="1"/>
        <end position="23"/>
    </location>
</feature>
<keyword evidence="8" id="KW-0720">Serine protease</keyword>
<evidence type="ECO:0000256" key="7">
    <source>
        <dbReference type="ARBA" id="ARBA00022801"/>
    </source>
</evidence>
<dbReference type="Proteomes" id="UP001283361">
    <property type="component" value="Unassembled WGS sequence"/>
</dbReference>
<dbReference type="PROSITE" id="PS01186">
    <property type="entry name" value="EGF_2"/>
    <property type="match status" value="6"/>
</dbReference>
<comment type="similarity">
    <text evidence="13">Belongs to the reelin family.</text>
</comment>
<evidence type="ECO:0000256" key="8">
    <source>
        <dbReference type="ARBA" id="ARBA00022825"/>
    </source>
</evidence>
<reference evidence="22" key="1">
    <citation type="journal article" date="2023" name="G3 (Bethesda)">
        <title>A reference genome for the long-term kleptoplast-retaining sea slug Elysia crispata morphotype clarki.</title>
        <authorList>
            <person name="Eastman K.E."/>
            <person name="Pendleton A.L."/>
            <person name="Shaikh M.A."/>
            <person name="Suttiyut T."/>
            <person name="Ogas R."/>
            <person name="Tomko P."/>
            <person name="Gavelis G."/>
            <person name="Widhalm J.R."/>
            <person name="Wisecaver J.H."/>
        </authorList>
    </citation>
    <scope>NUCLEOTIDE SEQUENCE</scope>
    <source>
        <strain evidence="22">ECLA1</strain>
    </source>
</reference>
<dbReference type="InterPro" id="IPR013111">
    <property type="entry name" value="EGF_extracell"/>
</dbReference>
<dbReference type="GO" id="GO:0007155">
    <property type="term" value="P:cell adhesion"/>
    <property type="evidence" value="ECO:0007669"/>
    <property type="project" value="UniProtKB-KW"/>
</dbReference>
<feature type="compositionally biased region" description="Polar residues" evidence="18">
    <location>
        <begin position="391"/>
        <end position="400"/>
    </location>
</feature>
<evidence type="ECO:0000256" key="6">
    <source>
        <dbReference type="ARBA" id="ARBA00022723"/>
    </source>
</evidence>
<feature type="chain" id="PRO_5042239881" description="Reelin" evidence="19">
    <location>
        <begin position="24"/>
        <end position="3694"/>
    </location>
</feature>
<evidence type="ECO:0000259" key="21">
    <source>
        <dbReference type="PROSITE" id="PS51019"/>
    </source>
</evidence>
<dbReference type="PANTHER" id="PTHR11841">
    <property type="entry name" value="REELIN"/>
    <property type="match status" value="1"/>
</dbReference>
<evidence type="ECO:0000256" key="11">
    <source>
        <dbReference type="ARBA" id="ARBA00022889"/>
    </source>
</evidence>
<dbReference type="GO" id="GO:0046872">
    <property type="term" value="F:metal ion binding"/>
    <property type="evidence" value="ECO:0007669"/>
    <property type="project" value="UniProtKB-KW"/>
</dbReference>
<dbReference type="Gene3D" id="2.60.120.260">
    <property type="entry name" value="Galactose-binding domain-like"/>
    <property type="match status" value="19"/>
</dbReference>
<evidence type="ECO:0000256" key="17">
    <source>
        <dbReference type="PROSITE-ProRule" id="PRU00076"/>
    </source>
</evidence>
<dbReference type="SMART" id="SM00181">
    <property type="entry name" value="EGF"/>
    <property type="match status" value="8"/>
</dbReference>
<keyword evidence="23" id="KW-1185">Reference proteome</keyword>
<feature type="region of interest" description="Disordered" evidence="18">
    <location>
        <begin position="317"/>
        <end position="340"/>
    </location>
</feature>
<evidence type="ECO:0000256" key="4">
    <source>
        <dbReference type="ARBA" id="ARBA00022530"/>
    </source>
</evidence>
<feature type="domain" description="EGF-like" evidence="20">
    <location>
        <begin position="2338"/>
        <end position="2370"/>
    </location>
</feature>
<keyword evidence="17" id="KW-0245">EGF-like domain</keyword>
<evidence type="ECO:0000313" key="23">
    <source>
        <dbReference type="Proteomes" id="UP001283361"/>
    </source>
</evidence>
<accession>A0AAE1DAY9</accession>
<dbReference type="PROSITE" id="PS50026">
    <property type="entry name" value="EGF_3"/>
    <property type="match status" value="1"/>
</dbReference>
<dbReference type="InterPro" id="IPR002861">
    <property type="entry name" value="Reeler_dom"/>
</dbReference>
<dbReference type="SUPFAM" id="SSF110296">
    <property type="entry name" value="Oligoxyloglucan reducing end-specific cellobiohydrolase"/>
    <property type="match status" value="1"/>
</dbReference>
<dbReference type="InterPro" id="IPR034968">
    <property type="entry name" value="Reelin"/>
</dbReference>
<comment type="caution">
    <text evidence="17">Lacks conserved residue(s) required for the propagation of feature annotation.</text>
</comment>
<protein>
    <recommendedName>
        <fullName evidence="14">Reelin</fullName>
    </recommendedName>
</protein>
<dbReference type="SUPFAM" id="SSF50939">
    <property type="entry name" value="Sialidases"/>
    <property type="match status" value="3"/>
</dbReference>
<gene>
    <name evidence="22" type="ORF">RRG08_040503</name>
</gene>
<keyword evidence="19" id="KW-0732">Signal</keyword>
<evidence type="ECO:0000256" key="13">
    <source>
        <dbReference type="ARBA" id="ARBA00023773"/>
    </source>
</evidence>
<dbReference type="EMBL" id="JAWDGP010004637">
    <property type="protein sequence ID" value="KAK3762808.1"/>
    <property type="molecule type" value="Genomic_DNA"/>
</dbReference>